<keyword evidence="3" id="KW-1185">Reference proteome</keyword>
<feature type="compositionally biased region" description="Basic residues" evidence="1">
    <location>
        <begin position="40"/>
        <end position="51"/>
    </location>
</feature>
<evidence type="ECO:0000313" key="2">
    <source>
        <dbReference type="EMBL" id="GJS75270.1"/>
    </source>
</evidence>
<protein>
    <submittedName>
        <fullName evidence="2">Uncharacterized protein</fullName>
    </submittedName>
</protein>
<evidence type="ECO:0000256" key="1">
    <source>
        <dbReference type="SAM" id="MobiDB-lite"/>
    </source>
</evidence>
<organism evidence="2 3">
    <name type="scientific">Tanacetum coccineum</name>
    <dbReference type="NCBI Taxonomy" id="301880"/>
    <lineage>
        <taxon>Eukaryota</taxon>
        <taxon>Viridiplantae</taxon>
        <taxon>Streptophyta</taxon>
        <taxon>Embryophyta</taxon>
        <taxon>Tracheophyta</taxon>
        <taxon>Spermatophyta</taxon>
        <taxon>Magnoliopsida</taxon>
        <taxon>eudicotyledons</taxon>
        <taxon>Gunneridae</taxon>
        <taxon>Pentapetalae</taxon>
        <taxon>asterids</taxon>
        <taxon>campanulids</taxon>
        <taxon>Asterales</taxon>
        <taxon>Asteraceae</taxon>
        <taxon>Asteroideae</taxon>
        <taxon>Anthemideae</taxon>
        <taxon>Anthemidinae</taxon>
        <taxon>Tanacetum</taxon>
    </lineage>
</organism>
<accession>A0ABQ4YC29</accession>
<feature type="region of interest" description="Disordered" evidence="1">
    <location>
        <begin position="1"/>
        <end position="76"/>
    </location>
</feature>
<reference evidence="2" key="2">
    <citation type="submission" date="2022-01" db="EMBL/GenBank/DDBJ databases">
        <authorList>
            <person name="Yamashiro T."/>
            <person name="Shiraishi A."/>
            <person name="Satake H."/>
            <person name="Nakayama K."/>
        </authorList>
    </citation>
    <scope>NUCLEOTIDE SEQUENCE</scope>
</reference>
<gene>
    <name evidence="2" type="ORF">Tco_0725151</name>
</gene>
<name>A0ABQ4YC29_9ASTR</name>
<comment type="caution">
    <text evidence="2">The sequence shown here is derived from an EMBL/GenBank/DDBJ whole genome shotgun (WGS) entry which is preliminary data.</text>
</comment>
<dbReference type="EMBL" id="BQNB010010292">
    <property type="protein sequence ID" value="GJS75270.1"/>
    <property type="molecule type" value="Genomic_DNA"/>
</dbReference>
<proteinExistence type="predicted"/>
<feature type="compositionally biased region" description="Basic and acidic residues" evidence="1">
    <location>
        <begin position="52"/>
        <end position="72"/>
    </location>
</feature>
<feature type="compositionally biased region" description="Basic and acidic residues" evidence="1">
    <location>
        <begin position="1"/>
        <end position="39"/>
    </location>
</feature>
<dbReference type="Proteomes" id="UP001151760">
    <property type="component" value="Unassembled WGS sequence"/>
</dbReference>
<evidence type="ECO:0000313" key="3">
    <source>
        <dbReference type="Proteomes" id="UP001151760"/>
    </source>
</evidence>
<reference evidence="2" key="1">
    <citation type="journal article" date="2022" name="Int. J. Mol. Sci.">
        <title>Draft Genome of Tanacetum Coccineum: Genomic Comparison of Closely Related Tanacetum-Family Plants.</title>
        <authorList>
            <person name="Yamashiro T."/>
            <person name="Shiraishi A."/>
            <person name="Nakayama K."/>
            <person name="Satake H."/>
        </authorList>
    </citation>
    <scope>NUCLEOTIDE SEQUENCE</scope>
</reference>
<sequence>MDSEVVKSKKGTEESSKGIEDELKSNKSKKEESSEEKAKGSRKKILGKKRAGKEQQQESLKRQRIKDAKETDEHEEVDETLKKHLVIVKDDDIAIDAIPLATKPPVIVEYKLLKEGIMVHYQLIRADGSSKRYSSMIRMLQGIDREDLQTLWKLVKTKHGDTRPEDEHERVLWGDLKVMFEPDIKSDVWRSLQGYKVTIWKLFDSCGVHFVRFENVHIFMLVEKRYPLTPITITNMLNKKLQTDYWNEMCYQLLKLMIQKMNIKFRGGLLGLKRLQGFLELLLLSHGGFSIPLSYSQALVIIKSSNAHGFDLFRGSFRCFAPLRRRKRSHLDEKLYRSMSPISSLPPSKLRGVGDRLVTCVSLLLIFVTRYEDNEGDDEFIGREEQKLGGLHLDVATY</sequence>